<feature type="signal peptide" evidence="1">
    <location>
        <begin position="1"/>
        <end position="32"/>
    </location>
</feature>
<dbReference type="RefSeq" id="WP_133739947.1">
    <property type="nucleotide sequence ID" value="NZ_SNYN01000001.1"/>
</dbReference>
<reference evidence="2 3" key="1">
    <citation type="submission" date="2019-03" db="EMBL/GenBank/DDBJ databases">
        <title>Genomic Encyclopedia of Type Strains, Phase IV (KMG-IV): sequencing the most valuable type-strain genomes for metagenomic binning, comparative biology and taxonomic classification.</title>
        <authorList>
            <person name="Goeker M."/>
        </authorList>
    </citation>
    <scope>NUCLEOTIDE SEQUENCE [LARGE SCALE GENOMIC DNA]</scope>
    <source>
        <strain evidence="2 3">DSM 46770</strain>
    </source>
</reference>
<dbReference type="InterPro" id="IPR006311">
    <property type="entry name" value="TAT_signal"/>
</dbReference>
<gene>
    <name evidence="2" type="ORF">EV190_101754</name>
</gene>
<sequence length="165" mass="18145">MFERRKTIRRLMAVGAAGAVATALLGAAPAGATEESNERAHGVRSAVPRTGQTTWLDDPAVASGVGTARTQKSVTGIAQLRFGTHEGVKYGWARGLRTNDNHWVRFEVDLDGDRSWDEYESWRIGARNYTSGYPTSSSKDRAFRACVVDTYDEECVTGENGTVWW</sequence>
<evidence type="ECO:0000256" key="1">
    <source>
        <dbReference type="SAM" id="SignalP"/>
    </source>
</evidence>
<evidence type="ECO:0000313" key="3">
    <source>
        <dbReference type="Proteomes" id="UP000295281"/>
    </source>
</evidence>
<comment type="caution">
    <text evidence="2">The sequence shown here is derived from an EMBL/GenBank/DDBJ whole genome shotgun (WGS) entry which is preliminary data.</text>
</comment>
<keyword evidence="3" id="KW-1185">Reference proteome</keyword>
<name>A0A4R6VEF8_9ACTN</name>
<dbReference type="OrthoDB" id="3431749at2"/>
<dbReference type="PROSITE" id="PS51318">
    <property type="entry name" value="TAT"/>
    <property type="match status" value="1"/>
</dbReference>
<feature type="chain" id="PRO_5020783921" description="Secreted protein" evidence="1">
    <location>
        <begin position="33"/>
        <end position="165"/>
    </location>
</feature>
<evidence type="ECO:0000313" key="2">
    <source>
        <dbReference type="EMBL" id="TDQ55427.1"/>
    </source>
</evidence>
<evidence type="ECO:0008006" key="4">
    <source>
        <dbReference type="Google" id="ProtNLM"/>
    </source>
</evidence>
<dbReference type="EMBL" id="SNYN01000001">
    <property type="protein sequence ID" value="TDQ55427.1"/>
    <property type="molecule type" value="Genomic_DNA"/>
</dbReference>
<organism evidence="2 3">
    <name type="scientific">Actinorugispora endophytica</name>
    <dbReference type="NCBI Taxonomy" id="1605990"/>
    <lineage>
        <taxon>Bacteria</taxon>
        <taxon>Bacillati</taxon>
        <taxon>Actinomycetota</taxon>
        <taxon>Actinomycetes</taxon>
        <taxon>Streptosporangiales</taxon>
        <taxon>Nocardiopsidaceae</taxon>
        <taxon>Actinorugispora</taxon>
    </lineage>
</organism>
<dbReference type="Proteomes" id="UP000295281">
    <property type="component" value="Unassembled WGS sequence"/>
</dbReference>
<accession>A0A4R6VEF8</accession>
<keyword evidence="1" id="KW-0732">Signal</keyword>
<dbReference type="AlphaFoldDB" id="A0A4R6VEF8"/>
<protein>
    <recommendedName>
        <fullName evidence="4">Secreted protein</fullName>
    </recommendedName>
</protein>
<proteinExistence type="predicted"/>